<evidence type="ECO:0000313" key="2">
    <source>
        <dbReference type="EMBL" id="MEJ5903426.1"/>
    </source>
</evidence>
<feature type="compositionally biased region" description="Polar residues" evidence="1">
    <location>
        <begin position="8"/>
        <end position="26"/>
    </location>
</feature>
<dbReference type="InterPro" id="IPR019626">
    <property type="entry name" value="Stress-induced_KGG_rpt"/>
</dbReference>
<dbReference type="Pfam" id="PF10685">
    <property type="entry name" value="KGG"/>
    <property type="match status" value="1"/>
</dbReference>
<reference evidence="2 3" key="1">
    <citation type="submission" date="2024-02" db="EMBL/GenBank/DDBJ databases">
        <title>Identification of pathogenicity and growth-promoting functions of Pseudomonas putida variants.</title>
        <authorList>
            <person name="Sun J."/>
        </authorList>
    </citation>
    <scope>NUCLEOTIDE SEQUENCE [LARGE SCALE GENOMIC DNA]</scope>
    <source>
        <strain evidence="2 3">A04</strain>
    </source>
</reference>
<organism evidence="2 3">
    <name type="scientific">Pseudomonas kermanshahensis</name>
    <dbReference type="NCBI Taxonomy" id="2745482"/>
    <lineage>
        <taxon>Bacteria</taxon>
        <taxon>Pseudomonadati</taxon>
        <taxon>Pseudomonadota</taxon>
        <taxon>Gammaproteobacteria</taxon>
        <taxon>Pseudomonadales</taxon>
        <taxon>Pseudomonadaceae</taxon>
        <taxon>Pseudomonas</taxon>
    </lineage>
</organism>
<dbReference type="RefSeq" id="WP_099454107.1">
    <property type="nucleotide sequence ID" value="NZ_JABWRY020000001.1"/>
</dbReference>
<feature type="region of interest" description="Disordered" evidence="1">
    <location>
        <begin position="1"/>
        <end position="60"/>
    </location>
</feature>
<protein>
    <submittedName>
        <fullName evidence="2">KGG domain-containing protein</fullName>
    </submittedName>
</protein>
<dbReference type="EMBL" id="JBBHLD010000001">
    <property type="protein sequence ID" value="MEJ5903426.1"/>
    <property type="molecule type" value="Genomic_DNA"/>
</dbReference>
<keyword evidence="3" id="KW-1185">Reference proteome</keyword>
<evidence type="ECO:0000256" key="1">
    <source>
        <dbReference type="SAM" id="MobiDB-lite"/>
    </source>
</evidence>
<accession>A0ABU8R0U2</accession>
<feature type="compositionally biased region" description="Basic and acidic residues" evidence="1">
    <location>
        <begin position="29"/>
        <end position="39"/>
    </location>
</feature>
<sequence length="60" mass="6127">MANKENSRTGTQGKEGSQGGSKNPGNFANDREKASEAGRKGGQSSGGNMPNDTSRKGGRS</sequence>
<proteinExistence type="predicted"/>
<comment type="caution">
    <text evidence="2">The sequence shown here is derived from an EMBL/GenBank/DDBJ whole genome shotgun (WGS) entry which is preliminary data.</text>
</comment>
<dbReference type="Proteomes" id="UP001377692">
    <property type="component" value="Unassembled WGS sequence"/>
</dbReference>
<gene>
    <name evidence="2" type="ORF">V7V80_01845</name>
</gene>
<name>A0ABU8R0U2_9PSED</name>
<evidence type="ECO:0000313" key="3">
    <source>
        <dbReference type="Proteomes" id="UP001377692"/>
    </source>
</evidence>